<dbReference type="InterPro" id="IPR014562">
    <property type="entry name" value="UCP030959_TPR_rpt-cont"/>
</dbReference>
<dbReference type="AlphaFoldDB" id="A0A0S2DNR7"/>
<dbReference type="EMBL" id="CP013140">
    <property type="protein sequence ID" value="ALN60188.1"/>
    <property type="molecule type" value="Genomic_DNA"/>
</dbReference>
<dbReference type="PIRSF" id="PIRSF030959">
    <property type="entry name" value="UCP030959"/>
    <property type="match status" value="1"/>
</dbReference>
<accession>A0A0S2DNR7</accession>
<gene>
    <name evidence="1" type="ORF">GLE_4847</name>
</gene>
<sequence length="251" mass="27986">MPYFGLGLHVLVALCFAVHAVRSGQDRYWLMILFMFPLLGSVVYAFAIWLPEQRHSRHGRALVGNVRRMLDPGRELREAQDAFDTSATTDNRLRLADALLGAGRAGDALPLYRAALGGVHRDDPHIQVKLAHALLEAGEPAQARQLLDELIAKRPDFRSPEGHLAYARAVAAQGDRAKAKEEFEALVGYSSGFEAHARYAECLIGWGELGRARELCEQVQAKARRLPAYARKMHKPDLDKLKELDKRAQAM</sequence>
<dbReference type="SUPFAM" id="SSF48452">
    <property type="entry name" value="TPR-like"/>
    <property type="match status" value="1"/>
</dbReference>
<dbReference type="Proteomes" id="UP000061569">
    <property type="component" value="Chromosome"/>
</dbReference>
<evidence type="ECO:0000313" key="1">
    <source>
        <dbReference type="EMBL" id="ALN60188.1"/>
    </source>
</evidence>
<dbReference type="KEGG" id="lez:GLE_4847"/>
<dbReference type="RefSeq" id="WP_057949356.1">
    <property type="nucleotide sequence ID" value="NZ_CP110813.1"/>
</dbReference>
<name>A0A0S2DNR7_LYSEN</name>
<reference evidence="1 2" key="1">
    <citation type="submission" date="2015-11" db="EMBL/GenBank/DDBJ databases">
        <title>Genome sequences of Lysobacter enzymogenes strain C3 and Lysobacter antibioticus ATCC 29479.</title>
        <authorList>
            <person name="Kobayashi D.Y."/>
        </authorList>
    </citation>
    <scope>NUCLEOTIDE SEQUENCE [LARGE SCALE GENOMIC DNA]</scope>
    <source>
        <strain evidence="1 2">C3</strain>
    </source>
</reference>
<organism evidence="1 2">
    <name type="scientific">Lysobacter enzymogenes</name>
    <dbReference type="NCBI Taxonomy" id="69"/>
    <lineage>
        <taxon>Bacteria</taxon>
        <taxon>Pseudomonadati</taxon>
        <taxon>Pseudomonadota</taxon>
        <taxon>Gammaproteobacteria</taxon>
        <taxon>Lysobacterales</taxon>
        <taxon>Lysobacteraceae</taxon>
        <taxon>Lysobacter</taxon>
    </lineage>
</organism>
<dbReference type="InterPro" id="IPR011990">
    <property type="entry name" value="TPR-like_helical_dom_sf"/>
</dbReference>
<protein>
    <submittedName>
        <fullName evidence="1">Tetratricopeptide repeat domain protein</fullName>
    </submittedName>
</protein>
<dbReference type="Gene3D" id="1.25.40.10">
    <property type="entry name" value="Tetratricopeptide repeat domain"/>
    <property type="match status" value="1"/>
</dbReference>
<dbReference type="PATRIC" id="fig|69.6.peg.4777"/>
<dbReference type="OrthoDB" id="7559170at2"/>
<proteinExistence type="predicted"/>
<dbReference type="Pfam" id="PF14559">
    <property type="entry name" value="TPR_19"/>
    <property type="match status" value="1"/>
</dbReference>
<evidence type="ECO:0000313" key="2">
    <source>
        <dbReference type="Proteomes" id="UP000061569"/>
    </source>
</evidence>
<dbReference type="STRING" id="69.GLE_4847"/>